<evidence type="ECO:0000313" key="2">
    <source>
        <dbReference type="Proteomes" id="UP000005561"/>
    </source>
</evidence>
<dbReference type="EMBL" id="ACCL02000020">
    <property type="protein sequence ID" value="EET59304.1"/>
    <property type="molecule type" value="Genomic_DNA"/>
</dbReference>
<reference evidence="1" key="1">
    <citation type="submission" date="2009-07" db="EMBL/GenBank/DDBJ databases">
        <authorList>
            <person name="Weinstock G."/>
            <person name="Sodergren E."/>
            <person name="Clifton S."/>
            <person name="Fulton L."/>
            <person name="Fulton B."/>
            <person name="Courtney L."/>
            <person name="Fronick C."/>
            <person name="Harrison M."/>
            <person name="Strong C."/>
            <person name="Farmer C."/>
            <person name="Delahaunty K."/>
            <person name="Markovic C."/>
            <person name="Hall O."/>
            <person name="Minx P."/>
            <person name="Tomlinson C."/>
            <person name="Mitreva M."/>
            <person name="Nelson J."/>
            <person name="Hou S."/>
            <person name="Wollam A."/>
            <person name="Pepin K.H."/>
            <person name="Johnson M."/>
            <person name="Bhonagiri V."/>
            <person name="Nash W.E."/>
            <person name="Warren W."/>
            <person name="Chinwalla A."/>
            <person name="Mardis E.R."/>
            <person name="Wilson R.K."/>
        </authorList>
    </citation>
    <scope>NUCLEOTIDE SEQUENCE [LARGE SCALE GENOMIC DNA]</scope>
    <source>
        <strain evidence="1">DSM 14469</strain>
    </source>
</reference>
<evidence type="ECO:0000313" key="1">
    <source>
        <dbReference type="EMBL" id="EET59304.1"/>
    </source>
</evidence>
<dbReference type="Proteomes" id="UP000005561">
    <property type="component" value="Unassembled WGS sequence"/>
</dbReference>
<protein>
    <submittedName>
        <fullName evidence="1">Uncharacterized protein</fullName>
    </submittedName>
</protein>
<name>C6LJJ0_9FIRM</name>
<sequence>MNQLMESKQIKEIHVDKMQFRVISKHPQYSSDTAAKMKRDMRRELYQIFKKYP</sequence>
<dbReference type="eggNOG" id="ENOG5033P5Z">
    <property type="taxonomic scope" value="Bacteria"/>
</dbReference>
<dbReference type="STRING" id="168384.SAMN05660368_03137"/>
<comment type="caution">
    <text evidence="1">The sequence shown here is derived from an EMBL/GenBank/DDBJ whole genome shotgun (WGS) entry which is preliminary data.</text>
</comment>
<keyword evidence="2" id="KW-1185">Reference proteome</keyword>
<organism evidence="1 2">
    <name type="scientific">Marvinbryantia formatexigens DSM 14469</name>
    <dbReference type="NCBI Taxonomy" id="478749"/>
    <lineage>
        <taxon>Bacteria</taxon>
        <taxon>Bacillati</taxon>
        <taxon>Bacillota</taxon>
        <taxon>Clostridia</taxon>
        <taxon>Lachnospirales</taxon>
        <taxon>Lachnospiraceae</taxon>
        <taxon>Marvinbryantia</taxon>
    </lineage>
</organism>
<accession>C6LJJ0</accession>
<dbReference type="OrthoDB" id="2063020at2"/>
<gene>
    <name evidence="1" type="ORF">BRYFOR_08827</name>
</gene>
<proteinExistence type="predicted"/>
<dbReference type="AlphaFoldDB" id="C6LJJ0"/>